<feature type="region of interest" description="Disordered" evidence="1">
    <location>
        <begin position="49"/>
        <end position="115"/>
    </location>
</feature>
<dbReference type="PANTHER" id="PTHR19134:SF449">
    <property type="entry name" value="TYROSINE-PROTEIN PHOSPHATASE 1"/>
    <property type="match status" value="1"/>
</dbReference>
<dbReference type="GO" id="GO:0004725">
    <property type="term" value="F:protein tyrosine phosphatase activity"/>
    <property type="evidence" value="ECO:0007669"/>
    <property type="project" value="InterPro"/>
</dbReference>
<feature type="compositionally biased region" description="Polar residues" evidence="1">
    <location>
        <begin position="76"/>
        <end position="85"/>
    </location>
</feature>
<comment type="caution">
    <text evidence="4">The sequence shown here is derived from an EMBL/GenBank/DDBJ whole genome shotgun (WGS) entry which is preliminary data.</text>
</comment>
<evidence type="ECO:0000313" key="5">
    <source>
        <dbReference type="Proteomes" id="UP001283361"/>
    </source>
</evidence>
<reference evidence="4" key="1">
    <citation type="journal article" date="2023" name="G3 (Bethesda)">
        <title>A reference genome for the long-term kleptoplast-retaining sea slug Elysia crispata morphotype clarki.</title>
        <authorList>
            <person name="Eastman K.E."/>
            <person name="Pendleton A.L."/>
            <person name="Shaikh M.A."/>
            <person name="Suttiyut T."/>
            <person name="Ogas R."/>
            <person name="Tomko P."/>
            <person name="Gavelis G."/>
            <person name="Widhalm J.R."/>
            <person name="Wisecaver J.H."/>
        </authorList>
    </citation>
    <scope>NUCLEOTIDE SEQUENCE</scope>
    <source>
        <strain evidence="4">ECLA1</strain>
    </source>
</reference>
<feature type="transmembrane region" description="Helical" evidence="2">
    <location>
        <begin position="6"/>
        <end position="27"/>
    </location>
</feature>
<gene>
    <name evidence="4" type="ORF">RRG08_066128</name>
</gene>
<dbReference type="InterPro" id="IPR000242">
    <property type="entry name" value="PTP_cat"/>
</dbReference>
<organism evidence="4 5">
    <name type="scientific">Elysia crispata</name>
    <name type="common">lettuce slug</name>
    <dbReference type="NCBI Taxonomy" id="231223"/>
    <lineage>
        <taxon>Eukaryota</taxon>
        <taxon>Metazoa</taxon>
        <taxon>Spiralia</taxon>
        <taxon>Lophotrochozoa</taxon>
        <taxon>Mollusca</taxon>
        <taxon>Gastropoda</taxon>
        <taxon>Heterobranchia</taxon>
        <taxon>Euthyneura</taxon>
        <taxon>Panpulmonata</taxon>
        <taxon>Sacoglossa</taxon>
        <taxon>Placobranchoidea</taxon>
        <taxon>Plakobranchidae</taxon>
        <taxon>Elysia</taxon>
    </lineage>
</organism>
<dbReference type="PRINTS" id="PR00700">
    <property type="entry name" value="PRTYPHPHTASE"/>
</dbReference>
<protein>
    <recommendedName>
        <fullName evidence="3">Tyrosine-protein phosphatase domain-containing protein</fullName>
    </recommendedName>
</protein>
<feature type="non-terminal residue" evidence="4">
    <location>
        <position position="1"/>
    </location>
</feature>
<dbReference type="PROSITE" id="PS50055">
    <property type="entry name" value="TYR_PHOSPHATASE_PTP"/>
    <property type="match status" value="1"/>
</dbReference>
<keyword evidence="2" id="KW-1133">Transmembrane helix</keyword>
<dbReference type="InterPro" id="IPR029021">
    <property type="entry name" value="Prot-tyrosine_phosphatase-like"/>
</dbReference>
<feature type="compositionally biased region" description="Basic and acidic residues" evidence="1">
    <location>
        <begin position="88"/>
        <end position="115"/>
    </location>
</feature>
<dbReference type="EMBL" id="JAWDGP010005333">
    <property type="protein sequence ID" value="KAK3757750.1"/>
    <property type="molecule type" value="Genomic_DNA"/>
</dbReference>
<dbReference type="SMART" id="SM00194">
    <property type="entry name" value="PTPc"/>
    <property type="match status" value="1"/>
</dbReference>
<dbReference type="PANTHER" id="PTHR19134">
    <property type="entry name" value="RECEPTOR-TYPE TYROSINE-PROTEIN PHOSPHATASE"/>
    <property type="match status" value="1"/>
</dbReference>
<proteinExistence type="predicted"/>
<evidence type="ECO:0000256" key="2">
    <source>
        <dbReference type="SAM" id="Phobius"/>
    </source>
</evidence>
<dbReference type="Proteomes" id="UP001283361">
    <property type="component" value="Unassembled WGS sequence"/>
</dbReference>
<dbReference type="SUPFAM" id="SSF52799">
    <property type="entry name" value="(Phosphotyrosine protein) phosphatases II"/>
    <property type="match status" value="1"/>
</dbReference>
<feature type="domain" description="Tyrosine-protein phosphatase" evidence="3">
    <location>
        <begin position="135"/>
        <end position="240"/>
    </location>
</feature>
<keyword evidence="2" id="KW-0812">Transmembrane</keyword>
<dbReference type="Gene3D" id="3.90.190.10">
    <property type="entry name" value="Protein tyrosine phosphatase superfamily"/>
    <property type="match status" value="1"/>
</dbReference>
<evidence type="ECO:0000256" key="1">
    <source>
        <dbReference type="SAM" id="MobiDB-lite"/>
    </source>
</evidence>
<dbReference type="AlphaFoldDB" id="A0AAE0YVN9"/>
<dbReference type="Pfam" id="PF00102">
    <property type="entry name" value="Y_phosphatase"/>
    <property type="match status" value="1"/>
</dbReference>
<keyword evidence="5" id="KW-1185">Reference proteome</keyword>
<evidence type="ECO:0000313" key="4">
    <source>
        <dbReference type="EMBL" id="KAK3757750.1"/>
    </source>
</evidence>
<dbReference type="InterPro" id="IPR050348">
    <property type="entry name" value="Protein-Tyr_Phosphatase"/>
</dbReference>
<evidence type="ECO:0000259" key="3">
    <source>
        <dbReference type="PROSITE" id="PS50055"/>
    </source>
</evidence>
<name>A0AAE0YVN9_9GAST</name>
<feature type="non-terminal residue" evidence="4">
    <location>
        <position position="240"/>
    </location>
</feature>
<keyword evidence="2" id="KW-0472">Membrane</keyword>
<accession>A0AAE0YVN9</accession>
<sequence length="240" mass="27265">TVQLGPIFAAAVTATIMCAVTGGVFMWRCRRRKAQANKEVENDISLCGVPSSGRDYVRQESSRTIAATPLRRDSNNGRASSSDPNQGLEDRKGNRVGDMERDRNEDGHYSDHRDTMVPVETLNSYIRQHATDSHFQEEFSSIPMVTSSPQTVGLSPQNVKKNRYKNIIPYDTTRVLLQRDEKKNQSDYINASYVKGYYASELFIASQAPSERTLTDFVRMIWEQRVDRVVMLTKLFEEGK</sequence>